<dbReference type="AlphaFoldDB" id="E1ZVQ9"/>
<name>E1ZVQ9_CAMFO</name>
<sequence>MPRAVSYRRHGAQILRLPCRSITITLLFRTHSQVYSNSPLSLYTAYFRSAIHPQLLLSFREQFCGRTIPGYNELSPSSSYHLHTLTFKLDFRLAAAHASSRQPQETSLNYALWNIPLISRGWEDQAVGSGGGVRRPANPLAQISFRRNRTHRAAILSCQNKLTEMAAIPFPRGTACCVCVCPWTELRISLSIRLDLQNDRDKNVTLSDNTLDSSLQLRKLFALMKFLREETLAGKFISCCLLRLLSILST</sequence>
<evidence type="ECO:0000313" key="2">
    <source>
        <dbReference type="Proteomes" id="UP000000311"/>
    </source>
</evidence>
<dbReference type="EMBL" id="GL434618">
    <property type="protein sequence ID" value="EFN74726.1"/>
    <property type="molecule type" value="Genomic_DNA"/>
</dbReference>
<dbReference type="Proteomes" id="UP000000311">
    <property type="component" value="Unassembled WGS sequence"/>
</dbReference>
<reference evidence="1 2" key="1">
    <citation type="journal article" date="2010" name="Science">
        <title>Genomic comparison of the ants Camponotus floridanus and Harpegnathos saltator.</title>
        <authorList>
            <person name="Bonasio R."/>
            <person name="Zhang G."/>
            <person name="Ye C."/>
            <person name="Mutti N.S."/>
            <person name="Fang X."/>
            <person name="Qin N."/>
            <person name="Donahue G."/>
            <person name="Yang P."/>
            <person name="Li Q."/>
            <person name="Li C."/>
            <person name="Zhang P."/>
            <person name="Huang Z."/>
            <person name="Berger S.L."/>
            <person name="Reinberg D."/>
            <person name="Wang J."/>
            <person name="Liebig J."/>
        </authorList>
    </citation>
    <scope>NUCLEOTIDE SEQUENCE [LARGE SCALE GENOMIC DNA]</scope>
    <source>
        <strain evidence="2">C129</strain>
    </source>
</reference>
<dbReference type="InParanoid" id="E1ZVQ9"/>
<evidence type="ECO:0000313" key="1">
    <source>
        <dbReference type="EMBL" id="EFN74726.1"/>
    </source>
</evidence>
<proteinExistence type="predicted"/>
<accession>E1ZVQ9</accession>
<keyword evidence="2" id="KW-1185">Reference proteome</keyword>
<protein>
    <submittedName>
        <fullName evidence="1">Uncharacterized protein</fullName>
    </submittedName>
</protein>
<gene>
    <name evidence="1" type="ORF">EAG_12514</name>
</gene>
<organism evidence="2">
    <name type="scientific">Camponotus floridanus</name>
    <name type="common">Florida carpenter ant</name>
    <dbReference type="NCBI Taxonomy" id="104421"/>
    <lineage>
        <taxon>Eukaryota</taxon>
        <taxon>Metazoa</taxon>
        <taxon>Ecdysozoa</taxon>
        <taxon>Arthropoda</taxon>
        <taxon>Hexapoda</taxon>
        <taxon>Insecta</taxon>
        <taxon>Pterygota</taxon>
        <taxon>Neoptera</taxon>
        <taxon>Endopterygota</taxon>
        <taxon>Hymenoptera</taxon>
        <taxon>Apocrita</taxon>
        <taxon>Aculeata</taxon>
        <taxon>Formicoidea</taxon>
        <taxon>Formicidae</taxon>
        <taxon>Formicinae</taxon>
        <taxon>Camponotus</taxon>
    </lineage>
</organism>